<evidence type="ECO:0000313" key="1">
    <source>
        <dbReference type="EMBL" id="REG90262.1"/>
    </source>
</evidence>
<comment type="caution">
    <text evidence="1">The sequence shown here is derived from an EMBL/GenBank/DDBJ whole genome shotgun (WGS) entry which is preliminary data.</text>
</comment>
<evidence type="ECO:0000313" key="2">
    <source>
        <dbReference type="Proteomes" id="UP000257136"/>
    </source>
</evidence>
<dbReference type="Proteomes" id="UP000257136">
    <property type="component" value="Unassembled WGS sequence"/>
</dbReference>
<sequence length="164" mass="18347">MIPLKSQIENAEDKLISGDINKERFESIIERINGKLGVVSNEIEVLSTKTDSMKTFVDSGLELLTNMDRLFHNGDYDEKRIVAGSIFTQKLIFGNDDCRTTQVNEVINVLTRNSKGSERLKKEKAVKNDSFSVKVPGAGVESPQLGNFTKDPKILQKSLINPYI</sequence>
<reference evidence="1 2" key="1">
    <citation type="submission" date="2018-08" db="EMBL/GenBank/DDBJ databases">
        <title>Genomic Encyclopedia of Archaeal and Bacterial Type Strains, Phase II (KMG-II): from individual species to whole genera.</title>
        <authorList>
            <person name="Goeker M."/>
        </authorList>
    </citation>
    <scope>NUCLEOTIDE SEQUENCE [LARGE SCALE GENOMIC DNA]</scope>
    <source>
        <strain evidence="1 2">DSM 100880</strain>
    </source>
</reference>
<dbReference type="OrthoDB" id="9815006at2"/>
<keyword evidence="2" id="KW-1185">Reference proteome</keyword>
<gene>
    <name evidence="1" type="ORF">C8P67_12612</name>
</gene>
<dbReference type="AlphaFoldDB" id="A0A3E0DVZ8"/>
<accession>A0A3E0DVZ8</accession>
<dbReference type="EMBL" id="QUNI01000026">
    <property type="protein sequence ID" value="REG90262.1"/>
    <property type="molecule type" value="Genomic_DNA"/>
</dbReference>
<name>A0A3E0DVZ8_9FLAO</name>
<dbReference type="RefSeq" id="WP_115815249.1">
    <property type="nucleotide sequence ID" value="NZ_QUNI01000026.1"/>
</dbReference>
<proteinExistence type="predicted"/>
<organism evidence="1 2">
    <name type="scientific">Flavobacterium aquicola</name>
    <dbReference type="NCBI Taxonomy" id="1682742"/>
    <lineage>
        <taxon>Bacteria</taxon>
        <taxon>Pseudomonadati</taxon>
        <taxon>Bacteroidota</taxon>
        <taxon>Flavobacteriia</taxon>
        <taxon>Flavobacteriales</taxon>
        <taxon>Flavobacteriaceae</taxon>
        <taxon>Flavobacterium</taxon>
    </lineage>
</organism>
<protein>
    <submittedName>
        <fullName evidence="1">Uncharacterized protein</fullName>
    </submittedName>
</protein>